<organism evidence="3 4">
    <name type="scientific">Solicola gregarius</name>
    <dbReference type="NCBI Taxonomy" id="2908642"/>
    <lineage>
        <taxon>Bacteria</taxon>
        <taxon>Bacillati</taxon>
        <taxon>Actinomycetota</taxon>
        <taxon>Actinomycetes</taxon>
        <taxon>Propionibacteriales</taxon>
        <taxon>Nocardioidaceae</taxon>
        <taxon>Solicola</taxon>
    </lineage>
</organism>
<dbReference type="InterPro" id="IPR029058">
    <property type="entry name" value="AB_hydrolase_fold"/>
</dbReference>
<evidence type="ECO:0000259" key="2">
    <source>
        <dbReference type="Pfam" id="PF00561"/>
    </source>
</evidence>
<gene>
    <name evidence="3" type="ORF">L0C25_15230</name>
</gene>
<keyword evidence="4" id="KW-1185">Reference proteome</keyword>
<dbReference type="Proteomes" id="UP001164390">
    <property type="component" value="Chromosome"/>
</dbReference>
<dbReference type="SUPFAM" id="SSF53474">
    <property type="entry name" value="alpha/beta-Hydrolases"/>
    <property type="match status" value="1"/>
</dbReference>
<name>A0AA46TF18_9ACTN</name>
<feature type="domain" description="AB hydrolase-1" evidence="2">
    <location>
        <begin position="24"/>
        <end position="137"/>
    </location>
</feature>
<dbReference type="InterPro" id="IPR000639">
    <property type="entry name" value="Epox_hydrolase-like"/>
</dbReference>
<dbReference type="PANTHER" id="PTHR43329">
    <property type="entry name" value="EPOXIDE HYDROLASE"/>
    <property type="match status" value="1"/>
</dbReference>
<proteinExistence type="predicted"/>
<dbReference type="RefSeq" id="WP_271632533.1">
    <property type="nucleotide sequence ID" value="NZ_CP094970.1"/>
</dbReference>
<dbReference type="EMBL" id="CP094970">
    <property type="protein sequence ID" value="UYM03891.1"/>
    <property type="molecule type" value="Genomic_DNA"/>
</dbReference>
<protein>
    <submittedName>
        <fullName evidence="3">Alpha/beta fold hydrolase</fullName>
    </submittedName>
</protein>
<dbReference type="GO" id="GO:0016787">
    <property type="term" value="F:hydrolase activity"/>
    <property type="evidence" value="ECO:0007669"/>
    <property type="project" value="UniProtKB-KW"/>
</dbReference>
<evidence type="ECO:0000256" key="1">
    <source>
        <dbReference type="ARBA" id="ARBA00022801"/>
    </source>
</evidence>
<dbReference type="Pfam" id="PF00561">
    <property type="entry name" value="Abhydrolase_1"/>
    <property type="match status" value="1"/>
</dbReference>
<reference evidence="3" key="1">
    <citation type="submission" date="2022-01" db="EMBL/GenBank/DDBJ databases">
        <title>Nocardioidaceae gen. sp. A5X3R13.</title>
        <authorList>
            <person name="Lopez Marin M.A."/>
            <person name="Uhlik O."/>
        </authorList>
    </citation>
    <scope>NUCLEOTIDE SEQUENCE</scope>
    <source>
        <strain evidence="3">A5X3R13</strain>
    </source>
</reference>
<dbReference type="Gene3D" id="3.40.50.1820">
    <property type="entry name" value="alpha/beta hydrolase"/>
    <property type="match status" value="1"/>
</dbReference>
<dbReference type="KEGG" id="sgrg:L0C25_15230"/>
<accession>A0AA46TF18</accession>
<evidence type="ECO:0000313" key="3">
    <source>
        <dbReference type="EMBL" id="UYM03891.1"/>
    </source>
</evidence>
<dbReference type="AlphaFoldDB" id="A0AA46TF18"/>
<dbReference type="PRINTS" id="PR00412">
    <property type="entry name" value="EPOXHYDRLASE"/>
</dbReference>
<keyword evidence="1 3" id="KW-0378">Hydrolase</keyword>
<evidence type="ECO:0000313" key="4">
    <source>
        <dbReference type="Proteomes" id="UP001164390"/>
    </source>
</evidence>
<sequence>MAEHTVRSGEVGLAVRTGGNASGPTLVMVHGFPDTQQMWDPLAERLCSDHFVVTYDVRGAGASTAPRDRSGYRTSRLVDDLVAVLDAHAPSGAVHLIGHDWGSVQLWDAVTSEATDDRLRGRIASFTSISGPSLDHFGDFMRTARTTGHSRDALRQAAHSWYIAAFHVPLVPEWVFRRFGGRLQETLNRSQRLGDDPHWPATFAEDGANGVGLYRANAIGRMRHQRPASTSVPVQVILPIHDDFLIPALYHRLPQFVDDLTLHEVDAGHWVARTHPDEIAERVRVMTLSQG</sequence>
<dbReference type="InterPro" id="IPR000073">
    <property type="entry name" value="AB_hydrolase_1"/>
</dbReference>